<dbReference type="AlphaFoldDB" id="A0A7Y9ZBS4"/>
<keyword evidence="6" id="KW-0408">Iron</keyword>
<dbReference type="PANTHER" id="PTHR47354:SF1">
    <property type="entry name" value="CARNITINE MONOOXYGENASE REDUCTASE SUBUNIT"/>
    <property type="match status" value="1"/>
</dbReference>
<evidence type="ECO:0000313" key="10">
    <source>
        <dbReference type="EMBL" id="NYI40451.1"/>
    </source>
</evidence>
<reference evidence="10 11" key="1">
    <citation type="submission" date="2020-07" db="EMBL/GenBank/DDBJ databases">
        <title>Sequencing the genomes of 1000 actinobacteria strains.</title>
        <authorList>
            <person name="Klenk H.-P."/>
        </authorList>
    </citation>
    <scope>NUCLEOTIDE SEQUENCE [LARGE SCALE GENOMIC DNA]</scope>
    <source>
        <strain evidence="10 11">DSM 19970</strain>
    </source>
</reference>
<dbReference type="InterPro" id="IPR050415">
    <property type="entry name" value="MRET"/>
</dbReference>
<comment type="cofactor">
    <cofactor evidence="1">
        <name>FAD</name>
        <dbReference type="ChEBI" id="CHEBI:57692"/>
    </cofactor>
</comment>
<dbReference type="RefSeq" id="WP_062076278.1">
    <property type="nucleotide sequence ID" value="NZ_BBRC01000025.1"/>
</dbReference>
<evidence type="ECO:0000313" key="11">
    <source>
        <dbReference type="Proteomes" id="UP000547973"/>
    </source>
</evidence>
<dbReference type="GO" id="GO:0016491">
    <property type="term" value="F:oxidoreductase activity"/>
    <property type="evidence" value="ECO:0007669"/>
    <property type="project" value="UniProtKB-KW"/>
</dbReference>
<comment type="caution">
    <text evidence="10">The sequence shown here is derived from an EMBL/GenBank/DDBJ whole genome shotgun (WGS) entry which is preliminary data.</text>
</comment>
<dbReference type="Gene3D" id="3.40.50.80">
    <property type="entry name" value="Nucleotide-binding domain of ferredoxin-NADP reductase (FNR) module"/>
    <property type="match status" value="1"/>
</dbReference>
<evidence type="ECO:0000259" key="8">
    <source>
        <dbReference type="PROSITE" id="PS51085"/>
    </source>
</evidence>
<dbReference type="GO" id="GO:0046872">
    <property type="term" value="F:metal ion binding"/>
    <property type="evidence" value="ECO:0007669"/>
    <property type="project" value="UniProtKB-KW"/>
</dbReference>
<dbReference type="InterPro" id="IPR001041">
    <property type="entry name" value="2Fe-2S_ferredoxin-type"/>
</dbReference>
<dbReference type="InterPro" id="IPR017938">
    <property type="entry name" value="Riboflavin_synthase-like_b-brl"/>
</dbReference>
<keyword evidence="7" id="KW-0411">Iron-sulfur</keyword>
<dbReference type="PROSITE" id="PS51384">
    <property type="entry name" value="FAD_FR"/>
    <property type="match status" value="1"/>
</dbReference>
<dbReference type="CDD" id="cd06185">
    <property type="entry name" value="PDR_like"/>
    <property type="match status" value="1"/>
</dbReference>
<dbReference type="SUPFAM" id="SSF52343">
    <property type="entry name" value="Ferredoxin reductase-like, C-terminal NADP-linked domain"/>
    <property type="match status" value="1"/>
</dbReference>
<feature type="domain" description="FAD-binding FR-type" evidence="9">
    <location>
        <begin position="6"/>
        <end position="108"/>
    </location>
</feature>
<protein>
    <submittedName>
        <fullName evidence="10">Ferredoxin-NADP reductase</fullName>
    </submittedName>
</protein>
<dbReference type="InterPro" id="IPR017927">
    <property type="entry name" value="FAD-bd_FR_type"/>
</dbReference>
<dbReference type="InterPro" id="IPR039261">
    <property type="entry name" value="FNR_nucleotide-bd"/>
</dbReference>
<dbReference type="Gene3D" id="2.40.30.10">
    <property type="entry name" value="Translation factors"/>
    <property type="match status" value="1"/>
</dbReference>
<dbReference type="EMBL" id="JACBZO010000001">
    <property type="protein sequence ID" value="NYI40451.1"/>
    <property type="molecule type" value="Genomic_DNA"/>
</dbReference>
<dbReference type="Proteomes" id="UP000547973">
    <property type="component" value="Unassembled WGS sequence"/>
</dbReference>
<dbReference type="InterPro" id="IPR006058">
    <property type="entry name" value="2Fe2S_fd_BS"/>
</dbReference>
<keyword evidence="4" id="KW-0479">Metal-binding</keyword>
<evidence type="ECO:0000256" key="4">
    <source>
        <dbReference type="ARBA" id="ARBA00022723"/>
    </source>
</evidence>
<organism evidence="10 11">
    <name type="scientific">Demequina lutea</name>
    <dbReference type="NCBI Taxonomy" id="431489"/>
    <lineage>
        <taxon>Bacteria</taxon>
        <taxon>Bacillati</taxon>
        <taxon>Actinomycetota</taxon>
        <taxon>Actinomycetes</taxon>
        <taxon>Micrococcales</taxon>
        <taxon>Demequinaceae</taxon>
        <taxon>Demequina</taxon>
    </lineage>
</organism>
<dbReference type="SUPFAM" id="SSF54292">
    <property type="entry name" value="2Fe-2S ferredoxin-like"/>
    <property type="match status" value="1"/>
</dbReference>
<dbReference type="InterPro" id="IPR036010">
    <property type="entry name" value="2Fe-2S_ferredoxin-like_sf"/>
</dbReference>
<dbReference type="PRINTS" id="PR00409">
    <property type="entry name" value="PHDIOXRDTASE"/>
</dbReference>
<accession>A0A7Y9ZBS4</accession>
<dbReference type="GO" id="GO:0051537">
    <property type="term" value="F:2 iron, 2 sulfur cluster binding"/>
    <property type="evidence" value="ECO:0007669"/>
    <property type="project" value="UniProtKB-KW"/>
</dbReference>
<keyword evidence="11" id="KW-1185">Reference proteome</keyword>
<evidence type="ECO:0000256" key="7">
    <source>
        <dbReference type="ARBA" id="ARBA00023014"/>
    </source>
</evidence>
<proteinExistence type="predicted"/>
<dbReference type="PROSITE" id="PS51085">
    <property type="entry name" value="2FE2S_FER_2"/>
    <property type="match status" value="1"/>
</dbReference>
<dbReference type="Gene3D" id="3.10.20.30">
    <property type="match status" value="1"/>
</dbReference>
<keyword evidence="5" id="KW-0560">Oxidoreductase</keyword>
<evidence type="ECO:0000256" key="3">
    <source>
        <dbReference type="ARBA" id="ARBA00022714"/>
    </source>
</evidence>
<evidence type="ECO:0000256" key="5">
    <source>
        <dbReference type="ARBA" id="ARBA00023002"/>
    </source>
</evidence>
<dbReference type="InterPro" id="IPR012675">
    <property type="entry name" value="Beta-grasp_dom_sf"/>
</dbReference>
<keyword evidence="2" id="KW-0285">Flavoprotein</keyword>
<keyword evidence="3" id="KW-0001">2Fe-2S</keyword>
<sequence>MVGEAEPVRTLVVVARRDLAPSVIELEFSDATGAPLPPLEPGAHIDLRLRPDMIRQYSLVETADSGDTWRVAVLVDPKGRGGSVRIGEQLTVDATIDSSGPRNHFALEQAPSYRFIAGGIGVTPLIAMCRLAEANGADWSLAYLGHSREAMAYLDDLLEEFGSKVEAFVSTEGSRYDVGAALATVPDEALVYCCGPERLLGAIETTMEEAGRVASVRLERFEPKPISGDIVNEEFVVYAAKSDIEFVVPEDESILMAADFEGVIVPGDCLEGTCGSCETRVLSGEVEHRDSILSPPARAASETMMICVSRAKRGCARLELDL</sequence>
<name>A0A7Y9ZBS4_9MICO</name>
<dbReference type="CDD" id="cd00207">
    <property type="entry name" value="fer2"/>
    <property type="match status" value="1"/>
</dbReference>
<dbReference type="PANTHER" id="PTHR47354">
    <property type="entry name" value="NADH OXIDOREDUCTASE HCR"/>
    <property type="match status" value="1"/>
</dbReference>
<evidence type="ECO:0000259" key="9">
    <source>
        <dbReference type="PROSITE" id="PS51384"/>
    </source>
</evidence>
<evidence type="ECO:0000256" key="2">
    <source>
        <dbReference type="ARBA" id="ARBA00022630"/>
    </source>
</evidence>
<gene>
    <name evidence="10" type="ORF">BKA03_000570</name>
</gene>
<dbReference type="OrthoDB" id="502624at2"/>
<dbReference type="SUPFAM" id="SSF63380">
    <property type="entry name" value="Riboflavin synthase domain-like"/>
    <property type="match status" value="1"/>
</dbReference>
<feature type="domain" description="2Fe-2S ferredoxin-type" evidence="8">
    <location>
        <begin position="233"/>
        <end position="322"/>
    </location>
</feature>
<evidence type="ECO:0000256" key="1">
    <source>
        <dbReference type="ARBA" id="ARBA00001974"/>
    </source>
</evidence>
<dbReference type="Pfam" id="PF00111">
    <property type="entry name" value="Fer2"/>
    <property type="match status" value="1"/>
</dbReference>
<evidence type="ECO:0000256" key="6">
    <source>
        <dbReference type="ARBA" id="ARBA00023004"/>
    </source>
</evidence>
<dbReference type="PROSITE" id="PS00197">
    <property type="entry name" value="2FE2S_FER_1"/>
    <property type="match status" value="1"/>
</dbReference>